<dbReference type="InterPro" id="IPR012338">
    <property type="entry name" value="Beta-lactam/transpept-like"/>
</dbReference>
<name>T1ZEP3_STRIT</name>
<dbReference type="InterPro" id="IPR037167">
    <property type="entry name" value="Peptidase_S11_C_sf"/>
</dbReference>
<evidence type="ECO:0000256" key="11">
    <source>
        <dbReference type="ARBA" id="ARBA00023316"/>
    </source>
</evidence>
<evidence type="ECO:0000256" key="5">
    <source>
        <dbReference type="ARBA" id="ARBA00022645"/>
    </source>
</evidence>
<dbReference type="Proteomes" id="UP000016233">
    <property type="component" value="Chromosome"/>
</dbReference>
<keyword evidence="6" id="KW-0645">Protease</keyword>
<dbReference type="MEROPS" id="S11.006"/>
<dbReference type="PANTHER" id="PTHR21581">
    <property type="entry name" value="D-ALANYL-D-ALANINE CARBOXYPEPTIDASE"/>
    <property type="match status" value="1"/>
</dbReference>
<evidence type="ECO:0000313" key="17">
    <source>
        <dbReference type="EMBL" id="AGU76719.1"/>
    </source>
</evidence>
<keyword evidence="5 17" id="KW-0121">Carboxypeptidase</keyword>
<dbReference type="eggNOG" id="COG1686">
    <property type="taxonomic scope" value="Bacteria"/>
</dbReference>
<dbReference type="HOGENOM" id="CLU_027070_8_2_9"/>
<evidence type="ECO:0000256" key="3">
    <source>
        <dbReference type="ARBA" id="ARBA00007164"/>
    </source>
</evidence>
<feature type="binding site" evidence="14">
    <location>
        <position position="259"/>
    </location>
    <ligand>
        <name>substrate</name>
    </ligand>
</feature>
<dbReference type="EC" id="3.4.16.4" evidence="4"/>
<comment type="pathway">
    <text evidence="2">Cell wall biogenesis; peptidoglycan biosynthesis.</text>
</comment>
<dbReference type="SMART" id="SM00936">
    <property type="entry name" value="PBP5_C"/>
    <property type="match status" value="1"/>
</dbReference>
<dbReference type="UniPathway" id="UPA00219"/>
<organism evidence="17 18">
    <name type="scientific">Streptococcus intermedius B196</name>
    <dbReference type="NCBI Taxonomy" id="862967"/>
    <lineage>
        <taxon>Bacteria</taxon>
        <taxon>Bacillati</taxon>
        <taxon>Bacillota</taxon>
        <taxon>Bacilli</taxon>
        <taxon>Lactobacillales</taxon>
        <taxon>Streptococcaceae</taxon>
        <taxon>Streptococcus</taxon>
        <taxon>Streptococcus anginosus group</taxon>
    </lineage>
</organism>
<feature type="active site" description="Acyl-ester intermediate" evidence="13">
    <location>
        <position position="75"/>
    </location>
</feature>
<feature type="active site" evidence="13">
    <location>
        <position position="138"/>
    </location>
</feature>
<keyword evidence="11" id="KW-0961">Cell wall biogenesis/degradation</keyword>
<keyword evidence="10" id="KW-0573">Peptidoglycan synthesis</keyword>
<dbReference type="PATRIC" id="fig|862967.3.peg.1378"/>
<dbReference type="AlphaFoldDB" id="T1ZEP3"/>
<evidence type="ECO:0000256" key="8">
    <source>
        <dbReference type="ARBA" id="ARBA00022801"/>
    </source>
</evidence>
<dbReference type="KEGG" id="sib:SIR_1359"/>
<reference evidence="17 18" key="1">
    <citation type="journal article" date="2013" name="BMC Genomics">
        <title>Phylogenetic relationship and virulence inference of Streptococcus Anginosus Group: curated annotation and whole-genome comparative analysis support distinct species designation.</title>
        <authorList>
            <person name="Olson A.B."/>
            <person name="Kent H."/>
            <person name="Sibley C.D."/>
            <person name="Grinwis M.E."/>
            <person name="Mabon P."/>
            <person name="Ouellette C."/>
            <person name="Tyson S."/>
            <person name="Graham M."/>
            <person name="Tyler S.D."/>
            <person name="Van Domselaar G."/>
            <person name="Surette M.G."/>
            <person name="Corbett C.R."/>
        </authorList>
    </citation>
    <scope>NUCLEOTIDE SEQUENCE [LARGE SCALE GENOMIC DNA]</scope>
    <source>
        <strain evidence="17 18">B196</strain>
    </source>
</reference>
<gene>
    <name evidence="17" type="primary">dacA</name>
    <name evidence="17" type="ORF">SIR_1359</name>
</gene>
<evidence type="ECO:0000256" key="9">
    <source>
        <dbReference type="ARBA" id="ARBA00022960"/>
    </source>
</evidence>
<keyword evidence="9" id="KW-0133">Cell shape</keyword>
<dbReference type="Gene3D" id="2.60.410.10">
    <property type="entry name" value="D-Ala-D-Ala carboxypeptidase, C-terminal domain"/>
    <property type="match status" value="1"/>
</dbReference>
<dbReference type="Gene3D" id="3.40.710.10">
    <property type="entry name" value="DD-peptidase/beta-lactamase superfamily"/>
    <property type="match status" value="1"/>
</dbReference>
<evidence type="ECO:0000256" key="15">
    <source>
        <dbReference type="RuleBase" id="RU004016"/>
    </source>
</evidence>
<dbReference type="EMBL" id="CP003857">
    <property type="protein sequence ID" value="AGU76719.1"/>
    <property type="molecule type" value="Genomic_DNA"/>
</dbReference>
<dbReference type="Pfam" id="PF00768">
    <property type="entry name" value="Peptidase_S11"/>
    <property type="match status" value="1"/>
</dbReference>
<comment type="function">
    <text evidence="1">Removes C-terminal D-alanyl residues from sugar-peptide cell wall precursors.</text>
</comment>
<dbReference type="GO" id="GO:0009002">
    <property type="term" value="F:serine-type D-Ala-D-Ala carboxypeptidase activity"/>
    <property type="evidence" value="ECO:0007669"/>
    <property type="project" value="UniProtKB-EC"/>
</dbReference>
<dbReference type="Pfam" id="PF07943">
    <property type="entry name" value="PBP5_C"/>
    <property type="match status" value="1"/>
</dbReference>
<evidence type="ECO:0000313" key="18">
    <source>
        <dbReference type="Proteomes" id="UP000016233"/>
    </source>
</evidence>
<proteinExistence type="inferred from homology"/>
<evidence type="ECO:0000256" key="6">
    <source>
        <dbReference type="ARBA" id="ARBA00022670"/>
    </source>
</evidence>
<dbReference type="GO" id="GO:0071555">
    <property type="term" value="P:cell wall organization"/>
    <property type="evidence" value="ECO:0007669"/>
    <property type="project" value="UniProtKB-KW"/>
</dbReference>
<dbReference type="PRINTS" id="PR00725">
    <property type="entry name" value="DADACBPTASE1"/>
</dbReference>
<dbReference type="GO" id="GO:0006508">
    <property type="term" value="P:proteolysis"/>
    <property type="evidence" value="ECO:0007669"/>
    <property type="project" value="UniProtKB-KW"/>
</dbReference>
<accession>T1ZEP3</accession>
<dbReference type="InterPro" id="IPR018044">
    <property type="entry name" value="Peptidase_S11"/>
</dbReference>
<evidence type="ECO:0000256" key="10">
    <source>
        <dbReference type="ARBA" id="ARBA00022984"/>
    </source>
</evidence>
<evidence type="ECO:0000256" key="1">
    <source>
        <dbReference type="ARBA" id="ARBA00003217"/>
    </source>
</evidence>
<evidence type="ECO:0000256" key="2">
    <source>
        <dbReference type="ARBA" id="ARBA00004752"/>
    </source>
</evidence>
<keyword evidence="18" id="KW-1185">Reference proteome</keyword>
<evidence type="ECO:0000256" key="7">
    <source>
        <dbReference type="ARBA" id="ARBA00022729"/>
    </source>
</evidence>
<comment type="catalytic activity">
    <reaction evidence="12">
        <text>Preferential cleavage: (Ac)2-L-Lys-D-Ala-|-D-Ala. Also transpeptidation of peptidyl-alanyl moieties that are N-acyl substituents of D-alanine.</text>
        <dbReference type="EC" id="3.4.16.4"/>
    </reaction>
</comment>
<feature type="domain" description="Peptidase S11 D-Ala-D-Ala carboxypeptidase A C-terminal" evidence="16">
    <location>
        <begin position="313"/>
        <end position="413"/>
    </location>
</feature>
<evidence type="ECO:0000256" key="4">
    <source>
        <dbReference type="ARBA" id="ARBA00012448"/>
    </source>
</evidence>
<dbReference type="InterPro" id="IPR012907">
    <property type="entry name" value="Peptidase_S11_C"/>
</dbReference>
<sequence length="432" mass="48314">MKLSLFYDTIIINSQKGITMKKYIMTLVTTLLFTLTPIVWADNFDVDAKHAIAVDATTGKILYEKDANQPVEVASITKLLTAYLVYEAIHQGKFTLQTSVDISNYPYQLTVNPATNNVPLEARKYTVKELLETSLIASADSPAIALAEKVAGSEKKFVDLMKAKLQQWGIKNATIVNASGLKNSVLGEEHFYPGSNKDDENKLSAYDIAIIARRLILDYPEVLEITQKATSNFAGMTLTSSNHMLKDMPAFRAGVDGLKTGSSDKGGASFVGTIQQRGMRLITVLLNVDHADKDENARFTATSRFMSYIYQQFTVQTLVKKGESYDKSSARIINGQKDEVTAIASERLTIVRRYNHKKPTVHFTTNKKGYPTPLKKGTLVGKLTYTDNDLIGKGYLDKRPPTISMLSAERIERPFFLKSWWNEFVQYVNEKL</sequence>
<comment type="similarity">
    <text evidence="3 15">Belongs to the peptidase S11 family.</text>
</comment>
<dbReference type="GO" id="GO:0008360">
    <property type="term" value="P:regulation of cell shape"/>
    <property type="evidence" value="ECO:0007669"/>
    <property type="project" value="UniProtKB-KW"/>
</dbReference>
<dbReference type="SUPFAM" id="SSF69189">
    <property type="entry name" value="Penicillin-binding protein associated domain"/>
    <property type="match status" value="1"/>
</dbReference>
<dbReference type="NCBIfam" id="NF038273">
    <property type="entry name" value="strep_PBP3"/>
    <property type="match status" value="1"/>
</dbReference>
<dbReference type="PANTHER" id="PTHR21581:SF11">
    <property type="entry name" value="D-ALANYL-D-ALANINE CARBOXYPEPTIDASE DACA"/>
    <property type="match status" value="1"/>
</dbReference>
<evidence type="ECO:0000256" key="13">
    <source>
        <dbReference type="PIRSR" id="PIRSR618044-1"/>
    </source>
</evidence>
<dbReference type="InterPro" id="IPR015956">
    <property type="entry name" value="Peniciliin-bd_prot_C_sf"/>
</dbReference>
<keyword evidence="7" id="KW-0732">Signal</keyword>
<feature type="active site" description="Proton acceptor" evidence="13">
    <location>
        <position position="78"/>
    </location>
</feature>
<protein>
    <recommendedName>
        <fullName evidence="4">serine-type D-Ala-D-Ala carboxypeptidase</fullName>
        <ecNumber evidence="4">3.4.16.4</ecNumber>
    </recommendedName>
</protein>
<dbReference type="InterPro" id="IPR001967">
    <property type="entry name" value="Peptidase_S11_N"/>
</dbReference>
<evidence type="ECO:0000256" key="14">
    <source>
        <dbReference type="PIRSR" id="PIRSR618044-2"/>
    </source>
</evidence>
<dbReference type="GO" id="GO:0009252">
    <property type="term" value="P:peptidoglycan biosynthetic process"/>
    <property type="evidence" value="ECO:0007669"/>
    <property type="project" value="UniProtKB-UniPathway"/>
</dbReference>
<dbReference type="SUPFAM" id="SSF56601">
    <property type="entry name" value="beta-lactamase/transpeptidase-like"/>
    <property type="match status" value="1"/>
</dbReference>
<keyword evidence="8 17" id="KW-0378">Hydrolase</keyword>
<evidence type="ECO:0000256" key="12">
    <source>
        <dbReference type="ARBA" id="ARBA00034000"/>
    </source>
</evidence>
<evidence type="ECO:0000259" key="16">
    <source>
        <dbReference type="SMART" id="SM00936"/>
    </source>
</evidence>